<feature type="signal peptide" evidence="1">
    <location>
        <begin position="1"/>
        <end position="24"/>
    </location>
</feature>
<name>A0A839TW87_9BACL</name>
<comment type="caution">
    <text evidence="2">The sequence shown here is derived from an EMBL/GenBank/DDBJ whole genome shotgun (WGS) entry which is preliminary data.</text>
</comment>
<dbReference type="AlphaFoldDB" id="A0A839TW87"/>
<sequence>MKKLVLISSLLLLLFLSGCQNRFSSDAWIDQPGKRSHMVDDLLAKNDLKGKTQDEIISLLGEPEQRITSPVPQFVYYLGRTGLGVDDLLFKLQFDAKGKLESHEITHD</sequence>
<evidence type="ECO:0000256" key="1">
    <source>
        <dbReference type="SAM" id="SignalP"/>
    </source>
</evidence>
<gene>
    <name evidence="2" type="ORF">FHS19_006157</name>
</gene>
<dbReference type="RefSeq" id="WP_183586380.1">
    <property type="nucleotide sequence ID" value="NZ_JACHXJ010000007.1"/>
</dbReference>
<feature type="chain" id="PRO_5032515836" description="Lipoprotein SmpA/OmlA domain-containing protein" evidence="1">
    <location>
        <begin position="25"/>
        <end position="108"/>
    </location>
</feature>
<dbReference type="EMBL" id="JACHXJ010000007">
    <property type="protein sequence ID" value="MBB3131434.1"/>
    <property type="molecule type" value="Genomic_DNA"/>
</dbReference>
<evidence type="ECO:0000313" key="3">
    <source>
        <dbReference type="Proteomes" id="UP000517523"/>
    </source>
</evidence>
<dbReference type="PROSITE" id="PS51257">
    <property type="entry name" value="PROKAR_LIPOPROTEIN"/>
    <property type="match status" value="1"/>
</dbReference>
<protein>
    <recommendedName>
        <fullName evidence="4">Lipoprotein SmpA/OmlA domain-containing protein</fullName>
    </recommendedName>
</protein>
<reference evidence="2 3" key="1">
    <citation type="submission" date="2020-08" db="EMBL/GenBank/DDBJ databases">
        <title>Genomic Encyclopedia of Type Strains, Phase III (KMG-III): the genomes of soil and plant-associated and newly described type strains.</title>
        <authorList>
            <person name="Whitman W."/>
        </authorList>
    </citation>
    <scope>NUCLEOTIDE SEQUENCE [LARGE SCALE GENOMIC DNA]</scope>
    <source>
        <strain evidence="2 3">CECT 5831</strain>
    </source>
</reference>
<evidence type="ECO:0000313" key="2">
    <source>
        <dbReference type="EMBL" id="MBB3131434.1"/>
    </source>
</evidence>
<dbReference type="Proteomes" id="UP000517523">
    <property type="component" value="Unassembled WGS sequence"/>
</dbReference>
<proteinExistence type="predicted"/>
<keyword evidence="1" id="KW-0732">Signal</keyword>
<evidence type="ECO:0008006" key="4">
    <source>
        <dbReference type="Google" id="ProtNLM"/>
    </source>
</evidence>
<organism evidence="2 3">
    <name type="scientific">Paenibacillus rhizosphaerae</name>
    <dbReference type="NCBI Taxonomy" id="297318"/>
    <lineage>
        <taxon>Bacteria</taxon>
        <taxon>Bacillati</taxon>
        <taxon>Bacillota</taxon>
        <taxon>Bacilli</taxon>
        <taxon>Bacillales</taxon>
        <taxon>Paenibacillaceae</taxon>
        <taxon>Paenibacillus</taxon>
    </lineage>
</organism>
<accession>A0A839TW87</accession>